<evidence type="ECO:0000313" key="4">
    <source>
        <dbReference type="Proteomes" id="UP000253551"/>
    </source>
</evidence>
<keyword evidence="4" id="KW-1185">Reference proteome</keyword>
<sequence>MVVGASGTGRTTFVNTLCDDHVLARKESENPEDAHNEEGINIKPVSVELDEDGV</sequence>
<dbReference type="SUPFAM" id="SSF52540">
    <property type="entry name" value="P-loop containing nucleoside triphosphate hydrolases"/>
    <property type="match status" value="1"/>
</dbReference>
<feature type="compositionally biased region" description="Basic and acidic residues" evidence="1">
    <location>
        <begin position="27"/>
        <end position="40"/>
    </location>
</feature>
<dbReference type="OrthoDB" id="416553at2759"/>
<comment type="caution">
    <text evidence="3">The sequence shown here is derived from an EMBL/GenBank/DDBJ whole genome shotgun (WGS) entry which is preliminary data.</text>
</comment>
<evidence type="ECO:0000256" key="1">
    <source>
        <dbReference type="SAM" id="MobiDB-lite"/>
    </source>
</evidence>
<accession>A0A367IKF7</accession>
<dbReference type="InterPro" id="IPR027417">
    <property type="entry name" value="P-loop_NTPase"/>
</dbReference>
<protein>
    <recommendedName>
        <fullName evidence="2">Septin-type G domain-containing protein</fullName>
    </recommendedName>
</protein>
<dbReference type="STRING" id="4846.A0A367IKF7"/>
<dbReference type="Pfam" id="PF00735">
    <property type="entry name" value="Septin"/>
    <property type="match status" value="1"/>
</dbReference>
<proteinExistence type="predicted"/>
<feature type="domain" description="Septin-type G" evidence="2">
    <location>
        <begin position="1"/>
        <end position="54"/>
    </location>
</feature>
<reference evidence="3 4" key="1">
    <citation type="journal article" date="2018" name="G3 (Bethesda)">
        <title>Phylogenetic and Phylogenomic Definition of Rhizopus Species.</title>
        <authorList>
            <person name="Gryganskyi A.P."/>
            <person name="Golan J."/>
            <person name="Dolatabadi S."/>
            <person name="Mondo S."/>
            <person name="Robb S."/>
            <person name="Idnurm A."/>
            <person name="Muszewska A."/>
            <person name="Steczkiewicz K."/>
            <person name="Masonjones S."/>
            <person name="Liao H.L."/>
            <person name="Gajdeczka M.T."/>
            <person name="Anike F."/>
            <person name="Vuek A."/>
            <person name="Anishchenko I.M."/>
            <person name="Voigt K."/>
            <person name="de Hoog G.S."/>
            <person name="Smith M.E."/>
            <person name="Heitman J."/>
            <person name="Vilgalys R."/>
            <person name="Stajich J.E."/>
        </authorList>
    </citation>
    <scope>NUCLEOTIDE SEQUENCE [LARGE SCALE GENOMIC DNA]</scope>
    <source>
        <strain evidence="3 4">LSU 92-RS-03</strain>
    </source>
</reference>
<dbReference type="GO" id="GO:0005525">
    <property type="term" value="F:GTP binding"/>
    <property type="evidence" value="ECO:0007669"/>
    <property type="project" value="InterPro"/>
</dbReference>
<organism evidence="3 4">
    <name type="scientific">Rhizopus stolonifer</name>
    <name type="common">Rhizopus nigricans</name>
    <dbReference type="NCBI Taxonomy" id="4846"/>
    <lineage>
        <taxon>Eukaryota</taxon>
        <taxon>Fungi</taxon>
        <taxon>Fungi incertae sedis</taxon>
        <taxon>Mucoromycota</taxon>
        <taxon>Mucoromycotina</taxon>
        <taxon>Mucoromycetes</taxon>
        <taxon>Mucorales</taxon>
        <taxon>Mucorineae</taxon>
        <taxon>Rhizopodaceae</taxon>
        <taxon>Rhizopus</taxon>
    </lineage>
</organism>
<feature type="region of interest" description="Disordered" evidence="1">
    <location>
        <begin position="27"/>
        <end position="54"/>
    </location>
</feature>
<dbReference type="EMBL" id="PJQM01007457">
    <property type="protein sequence ID" value="RCH78159.1"/>
    <property type="molecule type" value="Genomic_DNA"/>
</dbReference>
<name>A0A367IKF7_RHIST</name>
<gene>
    <name evidence="3" type="ORF">CU098_006997</name>
</gene>
<dbReference type="Proteomes" id="UP000253551">
    <property type="component" value="Unassembled WGS sequence"/>
</dbReference>
<feature type="non-terminal residue" evidence="3">
    <location>
        <position position="54"/>
    </location>
</feature>
<dbReference type="InterPro" id="IPR030379">
    <property type="entry name" value="G_SEPTIN_dom"/>
</dbReference>
<dbReference type="AlphaFoldDB" id="A0A367IKF7"/>
<evidence type="ECO:0000259" key="2">
    <source>
        <dbReference type="Pfam" id="PF00735"/>
    </source>
</evidence>
<evidence type="ECO:0000313" key="3">
    <source>
        <dbReference type="EMBL" id="RCH78159.1"/>
    </source>
</evidence>
<dbReference type="Gene3D" id="3.40.50.300">
    <property type="entry name" value="P-loop containing nucleotide triphosphate hydrolases"/>
    <property type="match status" value="1"/>
</dbReference>